<name>A0A1G5PLF3_9GAMM</name>
<evidence type="ECO:0000259" key="7">
    <source>
        <dbReference type="Pfam" id="PF02687"/>
    </source>
</evidence>
<dbReference type="AlphaFoldDB" id="A0A1G5PLF3"/>
<keyword evidence="10" id="KW-1185">Reference proteome</keyword>
<feature type="transmembrane region" description="Helical" evidence="6">
    <location>
        <begin position="20"/>
        <end position="40"/>
    </location>
</feature>
<evidence type="ECO:0000256" key="2">
    <source>
        <dbReference type="ARBA" id="ARBA00022475"/>
    </source>
</evidence>
<proteinExistence type="predicted"/>
<keyword evidence="5 6" id="KW-0472">Membrane</keyword>
<keyword evidence="2" id="KW-1003">Cell membrane</keyword>
<feature type="transmembrane region" description="Helical" evidence="6">
    <location>
        <begin position="476"/>
        <end position="496"/>
    </location>
</feature>
<sequence>MTPTLWLSGLRYHLRHRWQLVLAVVGIALGVAVVVAVDLANESARRAFALSMESIAGQATHQIVGSPLGIDEALYARLRSEGLHPSAPVVEGFAESRGRTFRLLGLDPFAEPPFRPHLSFRSRSEIDLNRLLTEPGTVVISRSNLRELELGSGDSLELDIGGRPAVVKIAGTMDSDDRMERQALDGMLVADIATAQELLDMVGRLSHIDLILEPAEVEPIRTRLPSGIHLQRAENRTRVMEQMTRAFSVNLTALSLLALLVGLFLIYNTMTFSVVQRRPLLGNLRALGASRREIFWLIAGEALFLGAVGTAIGIGVGIALAQGLLGLVTRTINDLYFVLNVTALTVTPTALAKAVLLGLGATLAAAVAPALEATRTPPRLITTRSREEIRYRTVAPRAAAIGGVAMATGGLLLLYPSQALAPGFIALFLIILGFALGVPWITGNIVALAERLGRRRLATPERLALRGVRASLSRTAVAIAALAVAVSVSVGMAVMVESFRQTVHQWLQFTLQADIYVSPGSAVSARRSPPLLPEVISRVRQTSGVADLSTYRGLEVGSEFGPIQLQALHLNQQSRTGYRFRSGEPKRIWPAFEEGAVLVSEPFAHRSQVVPGDRLNLDTASGARTFPIAGIFYDYESDRGTVVMARAVYEQWFADQTVSGLGVYLEPGADVEQTMERLQSRVSDLQGVRIRSNRDIREASLAIFDRTFTITEILRLLAVAVAFTGVFSALMALQLEKAREFAILRAIGMTPGELWRLVTLQTGVMGLIAGLLALPLGLLLAAILIEVINRRAFGWTLWLQLPPEALIQGVLLAVAAALLAGLYPAHRLASSPPATALQEE</sequence>
<keyword evidence="4 6" id="KW-1133">Transmembrane helix</keyword>
<feature type="transmembrane region" description="Helical" evidence="6">
    <location>
        <begin position="332"/>
        <end position="348"/>
    </location>
</feature>
<evidence type="ECO:0000256" key="5">
    <source>
        <dbReference type="ARBA" id="ARBA00023136"/>
    </source>
</evidence>
<evidence type="ECO:0000313" key="10">
    <source>
        <dbReference type="Proteomes" id="UP000199648"/>
    </source>
</evidence>
<accession>A0A1G5PLF3</accession>
<dbReference type="OrthoDB" id="343744at2"/>
<evidence type="ECO:0000256" key="3">
    <source>
        <dbReference type="ARBA" id="ARBA00022692"/>
    </source>
</evidence>
<gene>
    <name evidence="9" type="ORF">SAMN03097708_00379</name>
</gene>
<dbReference type="InterPro" id="IPR038766">
    <property type="entry name" value="Membrane_comp_ABC_pdt"/>
</dbReference>
<evidence type="ECO:0000313" key="9">
    <source>
        <dbReference type="EMBL" id="SCZ50273.1"/>
    </source>
</evidence>
<dbReference type="PANTHER" id="PTHR30287:SF2">
    <property type="entry name" value="BLL1001 PROTEIN"/>
    <property type="match status" value="1"/>
</dbReference>
<dbReference type="PANTHER" id="PTHR30287">
    <property type="entry name" value="MEMBRANE COMPONENT OF PREDICTED ABC SUPERFAMILY METABOLITE UPTAKE TRANSPORTER"/>
    <property type="match status" value="1"/>
</dbReference>
<feature type="domain" description="ABC3 transporter permease C-terminal" evidence="7">
    <location>
        <begin position="716"/>
        <end position="833"/>
    </location>
</feature>
<feature type="domain" description="MacB-like periplasmic core" evidence="8">
    <location>
        <begin position="475"/>
        <end position="680"/>
    </location>
</feature>
<dbReference type="Pfam" id="PF12704">
    <property type="entry name" value="MacB_PCD"/>
    <property type="match status" value="2"/>
</dbReference>
<feature type="transmembrane region" description="Helical" evidence="6">
    <location>
        <begin position="294"/>
        <end position="320"/>
    </location>
</feature>
<dbReference type="Proteomes" id="UP000199648">
    <property type="component" value="Unassembled WGS sequence"/>
</dbReference>
<dbReference type="InterPro" id="IPR003838">
    <property type="entry name" value="ABC3_permease_C"/>
</dbReference>
<feature type="transmembrane region" description="Helical" evidence="6">
    <location>
        <begin position="754"/>
        <end position="785"/>
    </location>
</feature>
<dbReference type="GO" id="GO:0005886">
    <property type="term" value="C:plasma membrane"/>
    <property type="evidence" value="ECO:0007669"/>
    <property type="project" value="UniProtKB-SubCell"/>
</dbReference>
<keyword evidence="3 6" id="KW-0812">Transmembrane</keyword>
<evidence type="ECO:0000256" key="1">
    <source>
        <dbReference type="ARBA" id="ARBA00004651"/>
    </source>
</evidence>
<feature type="transmembrane region" description="Helical" evidence="6">
    <location>
        <begin position="713"/>
        <end position="733"/>
    </location>
</feature>
<feature type="transmembrane region" description="Helical" evidence="6">
    <location>
        <begin position="394"/>
        <end position="415"/>
    </location>
</feature>
<dbReference type="STRING" id="415747.SAMN03097708_00379"/>
<evidence type="ECO:0000256" key="4">
    <source>
        <dbReference type="ARBA" id="ARBA00022989"/>
    </source>
</evidence>
<comment type="subcellular location">
    <subcellularLocation>
        <location evidence="1">Cell membrane</location>
        <topology evidence="1">Multi-pass membrane protein</topology>
    </subcellularLocation>
</comment>
<feature type="transmembrane region" description="Helical" evidence="6">
    <location>
        <begin position="805"/>
        <end position="823"/>
    </location>
</feature>
<dbReference type="RefSeq" id="WP_092992013.1">
    <property type="nucleotide sequence ID" value="NZ_FMWD01000001.1"/>
</dbReference>
<organism evidence="9 10">
    <name type="scientific">Thiohalomonas denitrificans</name>
    <dbReference type="NCBI Taxonomy" id="415747"/>
    <lineage>
        <taxon>Bacteria</taxon>
        <taxon>Pseudomonadati</taxon>
        <taxon>Pseudomonadota</taxon>
        <taxon>Gammaproteobacteria</taxon>
        <taxon>Thiohalomonadales</taxon>
        <taxon>Thiohalomonadaceae</taxon>
        <taxon>Thiohalomonas</taxon>
    </lineage>
</organism>
<reference evidence="9 10" key="1">
    <citation type="submission" date="2016-10" db="EMBL/GenBank/DDBJ databases">
        <authorList>
            <person name="de Groot N.N."/>
        </authorList>
    </citation>
    <scope>NUCLEOTIDE SEQUENCE [LARGE SCALE GENOMIC DNA]</scope>
    <source>
        <strain evidence="9 10">HLD2</strain>
    </source>
</reference>
<feature type="transmembrane region" description="Helical" evidence="6">
    <location>
        <begin position="354"/>
        <end position="373"/>
    </location>
</feature>
<feature type="domain" description="MacB-like periplasmic core" evidence="8">
    <location>
        <begin position="21"/>
        <end position="202"/>
    </location>
</feature>
<evidence type="ECO:0000259" key="8">
    <source>
        <dbReference type="Pfam" id="PF12704"/>
    </source>
</evidence>
<feature type="domain" description="ABC3 transporter permease C-terminal" evidence="7">
    <location>
        <begin position="254"/>
        <end position="378"/>
    </location>
</feature>
<dbReference type="InterPro" id="IPR025857">
    <property type="entry name" value="MacB_PCD"/>
</dbReference>
<protein>
    <submittedName>
        <fullName evidence="9">Putative ABC transport system permease protein</fullName>
    </submittedName>
</protein>
<feature type="transmembrane region" description="Helical" evidence="6">
    <location>
        <begin position="421"/>
        <end position="447"/>
    </location>
</feature>
<feature type="transmembrane region" description="Helical" evidence="6">
    <location>
        <begin position="246"/>
        <end position="267"/>
    </location>
</feature>
<dbReference type="EMBL" id="FMWD01000001">
    <property type="protein sequence ID" value="SCZ50273.1"/>
    <property type="molecule type" value="Genomic_DNA"/>
</dbReference>
<evidence type="ECO:0000256" key="6">
    <source>
        <dbReference type="SAM" id="Phobius"/>
    </source>
</evidence>
<dbReference type="Pfam" id="PF02687">
    <property type="entry name" value="FtsX"/>
    <property type="match status" value="2"/>
</dbReference>